<dbReference type="AlphaFoldDB" id="A0A6A6P2Z3"/>
<dbReference type="OrthoDB" id="3763505at2759"/>
<feature type="compositionally biased region" description="Basic and acidic residues" evidence="1">
    <location>
        <begin position="8"/>
        <end position="23"/>
    </location>
</feature>
<sequence>MSEAMQSTKDERGEAKRFDDGENGKTYNTGDSLVVTHRSTSPAICGLITGERTGPDVFHSLWSYVRDHCLFTVYKAQKKNSSSTFPRSLPALQPQSEHQQQQTAPSSKTPKTRQFHSMIICAHSHPSPFSLTCLHT</sequence>
<feature type="compositionally biased region" description="Polar residues" evidence="1">
    <location>
        <begin position="93"/>
        <end position="109"/>
    </location>
</feature>
<gene>
    <name evidence="2" type="ORF">BDY21DRAFT_219127</name>
</gene>
<evidence type="ECO:0000313" key="2">
    <source>
        <dbReference type="EMBL" id="KAF2458401.1"/>
    </source>
</evidence>
<dbReference type="Proteomes" id="UP000799766">
    <property type="component" value="Unassembled WGS sequence"/>
</dbReference>
<name>A0A6A6P2Z3_9PEZI</name>
<organism evidence="2 3">
    <name type="scientific">Lineolata rhizophorae</name>
    <dbReference type="NCBI Taxonomy" id="578093"/>
    <lineage>
        <taxon>Eukaryota</taxon>
        <taxon>Fungi</taxon>
        <taxon>Dikarya</taxon>
        <taxon>Ascomycota</taxon>
        <taxon>Pezizomycotina</taxon>
        <taxon>Dothideomycetes</taxon>
        <taxon>Dothideomycetes incertae sedis</taxon>
        <taxon>Lineolatales</taxon>
        <taxon>Lineolataceae</taxon>
        <taxon>Lineolata</taxon>
    </lineage>
</organism>
<feature type="region of interest" description="Disordered" evidence="1">
    <location>
        <begin position="1"/>
        <end position="33"/>
    </location>
</feature>
<reference evidence="2" key="1">
    <citation type="journal article" date="2020" name="Stud. Mycol.">
        <title>101 Dothideomycetes genomes: a test case for predicting lifestyles and emergence of pathogens.</title>
        <authorList>
            <person name="Haridas S."/>
            <person name="Albert R."/>
            <person name="Binder M."/>
            <person name="Bloem J."/>
            <person name="Labutti K."/>
            <person name="Salamov A."/>
            <person name="Andreopoulos B."/>
            <person name="Baker S."/>
            <person name="Barry K."/>
            <person name="Bills G."/>
            <person name="Bluhm B."/>
            <person name="Cannon C."/>
            <person name="Castanera R."/>
            <person name="Culley D."/>
            <person name="Daum C."/>
            <person name="Ezra D."/>
            <person name="Gonzalez J."/>
            <person name="Henrissat B."/>
            <person name="Kuo A."/>
            <person name="Liang C."/>
            <person name="Lipzen A."/>
            <person name="Lutzoni F."/>
            <person name="Magnuson J."/>
            <person name="Mondo S."/>
            <person name="Nolan M."/>
            <person name="Ohm R."/>
            <person name="Pangilinan J."/>
            <person name="Park H.-J."/>
            <person name="Ramirez L."/>
            <person name="Alfaro M."/>
            <person name="Sun H."/>
            <person name="Tritt A."/>
            <person name="Yoshinaga Y."/>
            <person name="Zwiers L.-H."/>
            <person name="Turgeon B."/>
            <person name="Goodwin S."/>
            <person name="Spatafora J."/>
            <person name="Crous P."/>
            <person name="Grigoriev I."/>
        </authorList>
    </citation>
    <scope>NUCLEOTIDE SEQUENCE</scope>
    <source>
        <strain evidence="2">ATCC 16933</strain>
    </source>
</reference>
<dbReference type="EMBL" id="MU001678">
    <property type="protein sequence ID" value="KAF2458401.1"/>
    <property type="molecule type" value="Genomic_DNA"/>
</dbReference>
<keyword evidence="3" id="KW-1185">Reference proteome</keyword>
<accession>A0A6A6P2Z3</accession>
<evidence type="ECO:0000256" key="1">
    <source>
        <dbReference type="SAM" id="MobiDB-lite"/>
    </source>
</evidence>
<feature type="region of interest" description="Disordered" evidence="1">
    <location>
        <begin position="81"/>
        <end position="111"/>
    </location>
</feature>
<proteinExistence type="predicted"/>
<evidence type="ECO:0000313" key="3">
    <source>
        <dbReference type="Proteomes" id="UP000799766"/>
    </source>
</evidence>
<protein>
    <submittedName>
        <fullName evidence="2">Uncharacterized protein</fullName>
    </submittedName>
</protein>